<protein>
    <submittedName>
        <fullName evidence="4">Beta-galactosidase GanA</fullName>
    </submittedName>
</protein>
<keyword evidence="1" id="KW-0732">Signal</keyword>
<gene>
    <name evidence="4" type="ORF">J2800_000514</name>
</gene>
<dbReference type="SUPFAM" id="SSF51445">
    <property type="entry name" value="(Trans)glycosidases"/>
    <property type="match status" value="1"/>
</dbReference>
<evidence type="ECO:0000313" key="5">
    <source>
        <dbReference type="Proteomes" id="UP001262754"/>
    </source>
</evidence>
<reference evidence="4 5" key="1">
    <citation type="submission" date="2023-07" db="EMBL/GenBank/DDBJ databases">
        <title>Sorghum-associated microbial communities from plants grown in Nebraska, USA.</title>
        <authorList>
            <person name="Schachtman D."/>
        </authorList>
    </citation>
    <scope>NUCLEOTIDE SEQUENCE [LARGE SCALE GENOMIC DNA]</scope>
    <source>
        <strain evidence="4 5">DS2154</strain>
    </source>
</reference>
<comment type="caution">
    <text evidence="4">The sequence shown here is derived from an EMBL/GenBank/DDBJ whole genome shotgun (WGS) entry which is preliminary data.</text>
</comment>
<evidence type="ECO:0000313" key="4">
    <source>
        <dbReference type="EMBL" id="MDR6529790.1"/>
    </source>
</evidence>
<proteinExistence type="predicted"/>
<evidence type="ECO:0000259" key="3">
    <source>
        <dbReference type="Pfam" id="PF18120"/>
    </source>
</evidence>
<dbReference type="Proteomes" id="UP001262754">
    <property type="component" value="Unassembled WGS sequence"/>
</dbReference>
<accession>A0ABU1MUC2</accession>
<dbReference type="InterPro" id="IPR040719">
    <property type="entry name" value="DUF5597"/>
</dbReference>
<name>A0ABU1MUC2_9CAUL</name>
<dbReference type="Pfam" id="PF01301">
    <property type="entry name" value="Glyco_hydro_35"/>
    <property type="match status" value="1"/>
</dbReference>
<evidence type="ECO:0000259" key="2">
    <source>
        <dbReference type="Pfam" id="PF01301"/>
    </source>
</evidence>
<dbReference type="Pfam" id="PF18120">
    <property type="entry name" value="DUF5597"/>
    <property type="match status" value="1"/>
</dbReference>
<feature type="signal peptide" evidence="1">
    <location>
        <begin position="1"/>
        <end position="35"/>
    </location>
</feature>
<feature type="domain" description="Glycoside hydrolase 35 catalytic" evidence="2">
    <location>
        <begin position="49"/>
        <end position="214"/>
    </location>
</feature>
<dbReference type="EMBL" id="JAVDRL010000002">
    <property type="protein sequence ID" value="MDR6529790.1"/>
    <property type="molecule type" value="Genomic_DNA"/>
</dbReference>
<dbReference type="Gene3D" id="2.60.220.20">
    <property type="entry name" value="putative beta-Galactosidase from caulobacter crescentus"/>
    <property type="match status" value="1"/>
</dbReference>
<dbReference type="InterPro" id="IPR031330">
    <property type="entry name" value="Gly_Hdrlase_35_cat"/>
</dbReference>
<keyword evidence="5" id="KW-1185">Reference proteome</keyword>
<organism evidence="4 5">
    <name type="scientific">Caulobacter rhizosphaerae</name>
    <dbReference type="NCBI Taxonomy" id="2010972"/>
    <lineage>
        <taxon>Bacteria</taxon>
        <taxon>Pseudomonadati</taxon>
        <taxon>Pseudomonadota</taxon>
        <taxon>Alphaproteobacteria</taxon>
        <taxon>Caulobacterales</taxon>
        <taxon>Caulobacteraceae</taxon>
        <taxon>Caulobacter</taxon>
    </lineage>
</organism>
<dbReference type="Gene3D" id="3.20.20.80">
    <property type="entry name" value="Glycosidases"/>
    <property type="match status" value="1"/>
</dbReference>
<dbReference type="RefSeq" id="WP_310029005.1">
    <property type="nucleotide sequence ID" value="NZ_JAVDRL010000002.1"/>
</dbReference>
<feature type="chain" id="PRO_5046078386" evidence="1">
    <location>
        <begin position="36"/>
        <end position="558"/>
    </location>
</feature>
<evidence type="ECO:0000256" key="1">
    <source>
        <dbReference type="SAM" id="SignalP"/>
    </source>
</evidence>
<dbReference type="InterPro" id="IPR017853">
    <property type="entry name" value="GH"/>
</dbReference>
<sequence>MDQGPLQNRAGWPRPRRVAAAALAASLLLVQGAAAGMPRLEAQGSARRLVVDGKPMLVLGGELGNSSASSQAYMARYWPKLKAMNLNTVLAPVSWELIEPKEGAYDFSSVDGLLKDARAQDMHLVILWFGAWKNSMSTYVPSWVKRDDARFPRAQAANGGSQEILSAFSTNTRDADVRAYAALLAHLKAVDAQGTVLMVQVENEIGMLPVAREWGPDANAAWAAPVPPELLQRLAAGGEAIEPELRALWRAHGAKTAGTWAQVFGDGDAGQEVFTAWFYARYADAVTRAGKAAYPLPMYVNVALNRTGKAPGDYPSGGPLPHLIDVWKTGAPSVDLISPDIYFPNFNDLAGRYNRPDNALFIPEANNVGAPETPANAFYAIGKLDALGFSPFQVENADDTAQAAVTQAYGVLKQLTPAILAAQGLGKMSGFKPRVLEDGTVLDQPVSQVIGDYRFTVGFLDPWTPKADQKTAAHGGLIIQIGPEEYLIAGRGLVVTFAGAGNGPALAGIDSAVEGVFDAQGRWVPGRTLNGDQTHQGRHIRLAPGQFQIQRVKFYRYR</sequence>
<feature type="domain" description="DUF5597" evidence="3">
    <location>
        <begin position="406"/>
        <end position="541"/>
    </location>
</feature>